<keyword evidence="8" id="KW-0010">Activator</keyword>
<dbReference type="PROSITE" id="PS51094">
    <property type="entry name" value="PTS_EIIA_TYPE_2"/>
    <property type="match status" value="1"/>
</dbReference>
<comment type="function">
    <text evidence="9">The phosphoenolpyruvate-dependent sugar phosphotransferase system (sugar PTS), a major carbohydrate active transport system, catalyzes the phosphorylation of incoming sugar substrates concomitantly with their translocation across the cell membrane. The enzyme II UlaABC PTS system is involved in ascorbate transport.</text>
</comment>
<evidence type="ECO:0000256" key="6">
    <source>
        <dbReference type="ARBA" id="ARBA00022683"/>
    </source>
</evidence>
<dbReference type="InterPro" id="IPR036634">
    <property type="entry name" value="PRD_sf"/>
</dbReference>
<dbReference type="Pfam" id="PF00874">
    <property type="entry name" value="PRD"/>
    <property type="match status" value="1"/>
</dbReference>
<dbReference type="SUPFAM" id="SSF52794">
    <property type="entry name" value="PTS system IIB component-like"/>
    <property type="match status" value="1"/>
</dbReference>
<dbReference type="InterPro" id="IPR002178">
    <property type="entry name" value="PTS_EIIA_type-2_dom"/>
</dbReference>
<dbReference type="Gene3D" id="3.40.930.10">
    <property type="entry name" value="Mannitol-specific EII, Chain A"/>
    <property type="match status" value="1"/>
</dbReference>
<dbReference type="SUPFAM" id="SSF63520">
    <property type="entry name" value="PTS-regulatory domain, PRD"/>
    <property type="match status" value="1"/>
</dbReference>
<dbReference type="Proteomes" id="UP000483765">
    <property type="component" value="Unassembled WGS sequence"/>
</dbReference>
<evidence type="ECO:0000313" key="15">
    <source>
        <dbReference type="EMBL" id="MYN70109.1"/>
    </source>
</evidence>
<keyword evidence="2" id="KW-0813">Transport</keyword>
<comment type="subcellular location">
    <subcellularLocation>
        <location evidence="1">Cytoplasm</location>
    </subcellularLocation>
</comment>
<dbReference type="GO" id="GO:0005737">
    <property type="term" value="C:cytoplasm"/>
    <property type="evidence" value="ECO:0007669"/>
    <property type="project" value="UniProtKB-SubCell"/>
</dbReference>
<dbReference type="InterPro" id="IPR016152">
    <property type="entry name" value="PTrfase/Anion_transptr"/>
</dbReference>
<dbReference type="InterPro" id="IPR013011">
    <property type="entry name" value="PTS_EIIB_2"/>
</dbReference>
<keyword evidence="4" id="KW-0597">Phosphoprotein</keyword>
<evidence type="ECO:0000256" key="3">
    <source>
        <dbReference type="ARBA" id="ARBA00022490"/>
    </source>
</evidence>
<evidence type="ECO:0000256" key="4">
    <source>
        <dbReference type="ARBA" id="ARBA00022553"/>
    </source>
</evidence>
<dbReference type="GO" id="GO:0009401">
    <property type="term" value="P:phosphoenolpyruvate-dependent sugar phosphotransferase system"/>
    <property type="evidence" value="ECO:0007669"/>
    <property type="project" value="UniProtKB-KW"/>
</dbReference>
<name>A0A6L8MYN3_STRSU</name>
<dbReference type="EMBL" id="WNXH01000012">
    <property type="protein sequence ID" value="MYN70109.1"/>
    <property type="molecule type" value="Genomic_DNA"/>
</dbReference>
<evidence type="ECO:0000256" key="2">
    <source>
        <dbReference type="ARBA" id="ARBA00022448"/>
    </source>
</evidence>
<dbReference type="PROSITE" id="PS51099">
    <property type="entry name" value="PTS_EIIB_TYPE_2"/>
    <property type="match status" value="1"/>
</dbReference>
<dbReference type="Pfam" id="PF00359">
    <property type="entry name" value="PTS_EIIA_2"/>
    <property type="match status" value="1"/>
</dbReference>
<sequence length="685" mass="79767">MLDKKSMLIVDLLISEEEVSLQKAMTSTQLTKKQVYYAVERVNDFLINKNQEKILISQHYVAIPTSSKNFLIDSYLTDRFSSAYIMDSEERLKYIFFKIVHQEQDYLSIAEFLYSMEISKTTFNADMKRLQEYLLPFEICVEYDRKRGYYLSGKEYQIRNLLMQIILQDFSESANNFFYDYFLKREKVQYVSEINAYLTELLSDYAINFTERRYREFVYTFVLLLPRFNNEVPIAKGSLEFQLSQLKEYELATKLLRKFFGTRCVDNELYIASWILGMSVGNVEENSNDRNQILKLVNEIMERFELYSGIRFVNRKEVSKKLYGHFRSVYYRLLFRIPILNIYTNRIKEQHNDIFFIVSDILKSVLKQQDLIVPDSEIAYLTLHFVVAIGDYGKSRSEKYVAIVVCPNGIGSSALLIQELRQLFTDYIFLGPYDNDSLIGEDLVFDMIFTTVPNIELYTLDKEVFVVNPVMTAEERYNLVKKVYSYFGSQHFRLPKVSDLISIVEKNAQIINRSQLLNDFYNYLLPLGNTEKEDAFSEISLLELLSEKTIQITGNYSSYEDLLAIAAQPLLDNGTITKDYLEAVKQEYRNGSTMMITDSFCMPHTNSGSGAIGVGMSLVILKRPLILSNGREVEFVLMLAAQNDNRHLFAMGQLLRLLGNSKFLEQLKCLKTVEEVVDYLHCCLL</sequence>
<evidence type="ECO:0000256" key="11">
    <source>
        <dbReference type="ARBA" id="ARBA00042072"/>
    </source>
</evidence>
<keyword evidence="6" id="KW-0598">Phosphotransferase system</keyword>
<dbReference type="InterPro" id="IPR051351">
    <property type="entry name" value="Ascorbate-PTS_EIIA_comp"/>
</dbReference>
<evidence type="ECO:0000256" key="7">
    <source>
        <dbReference type="ARBA" id="ARBA00022777"/>
    </source>
</evidence>
<dbReference type="InterPro" id="IPR007737">
    <property type="entry name" value="Mga_HTH"/>
</dbReference>
<dbReference type="InterPro" id="IPR036095">
    <property type="entry name" value="PTS_EIIB-like_sf"/>
</dbReference>
<organism evidence="15 16">
    <name type="scientific">Streptococcus suis</name>
    <dbReference type="NCBI Taxonomy" id="1307"/>
    <lineage>
        <taxon>Bacteria</taxon>
        <taxon>Bacillati</taxon>
        <taxon>Bacillota</taxon>
        <taxon>Bacilli</taxon>
        <taxon>Lactobacillales</taxon>
        <taxon>Streptococcaceae</taxon>
        <taxon>Streptococcus</taxon>
    </lineage>
</organism>
<comment type="caution">
    <text evidence="15">The sequence shown here is derived from an EMBL/GenBank/DDBJ whole genome shotgun (WGS) entry which is preliminary data.</text>
</comment>
<dbReference type="InterPro" id="IPR011608">
    <property type="entry name" value="PRD"/>
</dbReference>
<dbReference type="GO" id="GO:0006355">
    <property type="term" value="P:regulation of DNA-templated transcription"/>
    <property type="evidence" value="ECO:0007669"/>
    <property type="project" value="InterPro"/>
</dbReference>
<evidence type="ECO:0000259" key="14">
    <source>
        <dbReference type="PROSITE" id="PS51372"/>
    </source>
</evidence>
<evidence type="ECO:0000256" key="5">
    <source>
        <dbReference type="ARBA" id="ARBA00022679"/>
    </source>
</evidence>
<feature type="domain" description="PRD" evidence="14">
    <location>
        <begin position="288"/>
        <end position="395"/>
    </location>
</feature>
<reference evidence="15 16" key="1">
    <citation type="submission" date="2019-11" db="EMBL/GenBank/DDBJ databases">
        <title>Divergent Streptococcus suis from cattle.</title>
        <authorList>
            <person name="Williamson C."/>
        </authorList>
    </citation>
    <scope>NUCLEOTIDE SEQUENCE [LARGE SCALE GENOMIC DNA]</scope>
    <source>
        <strain evidence="15 16">10-36905</strain>
    </source>
</reference>
<keyword evidence="3" id="KW-0963">Cytoplasm</keyword>
<protein>
    <recommendedName>
        <fullName evidence="10">Ascorbate-specific PTS system EIIA component</fullName>
    </recommendedName>
    <alternativeName>
        <fullName evidence="11">Ascorbate-specific phosphotransferase enzyme IIA component</fullName>
    </alternativeName>
</protein>
<dbReference type="CDD" id="cd05568">
    <property type="entry name" value="PTS_IIB_bgl_like"/>
    <property type="match status" value="1"/>
</dbReference>
<accession>A0A6L8MYN3</accession>
<evidence type="ECO:0000259" key="13">
    <source>
        <dbReference type="PROSITE" id="PS51099"/>
    </source>
</evidence>
<evidence type="ECO:0000313" key="16">
    <source>
        <dbReference type="Proteomes" id="UP000483765"/>
    </source>
</evidence>
<keyword evidence="7" id="KW-0418">Kinase</keyword>
<dbReference type="RefSeq" id="WP_160864320.1">
    <property type="nucleotide sequence ID" value="NZ_WNXH01000012.1"/>
</dbReference>
<evidence type="ECO:0000256" key="9">
    <source>
        <dbReference type="ARBA" id="ARBA00037387"/>
    </source>
</evidence>
<dbReference type="PANTHER" id="PTHR36203">
    <property type="entry name" value="ASCORBATE-SPECIFIC PTS SYSTEM EIIA COMPONENT"/>
    <property type="match status" value="1"/>
</dbReference>
<feature type="domain" description="PTS EIIA type-2" evidence="12">
    <location>
        <begin position="543"/>
        <end position="683"/>
    </location>
</feature>
<keyword evidence="5" id="KW-0808">Transferase</keyword>
<gene>
    <name evidence="15" type="ORF">GLP18_07730</name>
</gene>
<dbReference type="GO" id="GO:0016301">
    <property type="term" value="F:kinase activity"/>
    <property type="evidence" value="ECO:0007669"/>
    <property type="project" value="UniProtKB-KW"/>
</dbReference>
<evidence type="ECO:0000256" key="8">
    <source>
        <dbReference type="ARBA" id="ARBA00023159"/>
    </source>
</evidence>
<dbReference type="PROSITE" id="PS51372">
    <property type="entry name" value="PRD_2"/>
    <property type="match status" value="1"/>
</dbReference>
<evidence type="ECO:0000259" key="12">
    <source>
        <dbReference type="PROSITE" id="PS51094"/>
    </source>
</evidence>
<evidence type="ECO:0000256" key="10">
    <source>
        <dbReference type="ARBA" id="ARBA00041175"/>
    </source>
</evidence>
<proteinExistence type="predicted"/>
<dbReference type="Gene3D" id="1.10.1790.10">
    <property type="entry name" value="PRD domain"/>
    <property type="match status" value="1"/>
</dbReference>
<dbReference type="GO" id="GO:0008982">
    <property type="term" value="F:protein-N(PI)-phosphohistidine-sugar phosphotransferase activity"/>
    <property type="evidence" value="ECO:0007669"/>
    <property type="project" value="InterPro"/>
</dbReference>
<feature type="domain" description="PTS EIIB type-2" evidence="13">
    <location>
        <begin position="400"/>
        <end position="491"/>
    </location>
</feature>
<dbReference type="PANTHER" id="PTHR36203:SF1">
    <property type="entry name" value="ASCORBATE-SPECIFIC PTS SYSTEM EIIA COMPONENT"/>
    <property type="match status" value="1"/>
</dbReference>
<dbReference type="SUPFAM" id="SSF55804">
    <property type="entry name" value="Phoshotransferase/anion transport protein"/>
    <property type="match status" value="1"/>
</dbReference>
<evidence type="ECO:0000256" key="1">
    <source>
        <dbReference type="ARBA" id="ARBA00004496"/>
    </source>
</evidence>
<dbReference type="AlphaFoldDB" id="A0A6L8MYN3"/>
<dbReference type="Pfam" id="PF05043">
    <property type="entry name" value="Mga"/>
    <property type="match status" value="1"/>
</dbReference>
<dbReference type="CDD" id="cd00211">
    <property type="entry name" value="PTS_IIA_fru"/>
    <property type="match status" value="1"/>
</dbReference>